<dbReference type="Proteomes" id="UP001206925">
    <property type="component" value="Unassembled WGS sequence"/>
</dbReference>
<dbReference type="AlphaFoldDB" id="A0AAD5BVZ2"/>
<dbReference type="GO" id="GO:0004553">
    <property type="term" value="F:hydrolase activity, hydrolyzing O-glycosyl compounds"/>
    <property type="evidence" value="ECO:0007669"/>
    <property type="project" value="InterPro"/>
</dbReference>
<comment type="caution">
    <text evidence="7">The sequence shown here is derived from an EMBL/GenBank/DDBJ whole genome shotgun (WGS) entry which is preliminary data.</text>
</comment>
<proteinExistence type="inferred from homology"/>
<dbReference type="EMBL" id="JAMZMK010010995">
    <property type="protein sequence ID" value="KAI7729473.1"/>
    <property type="molecule type" value="Genomic_DNA"/>
</dbReference>
<dbReference type="SMART" id="SM00640">
    <property type="entry name" value="Glyco_32"/>
    <property type="match status" value="1"/>
</dbReference>
<dbReference type="InterPro" id="IPR001362">
    <property type="entry name" value="Glyco_hydro_32"/>
</dbReference>
<dbReference type="InterPro" id="IPR013189">
    <property type="entry name" value="Glyco_hydro_32_C"/>
</dbReference>
<organism evidence="7 8">
    <name type="scientific">Ambrosia artemisiifolia</name>
    <name type="common">Common ragweed</name>
    <dbReference type="NCBI Taxonomy" id="4212"/>
    <lineage>
        <taxon>Eukaryota</taxon>
        <taxon>Viridiplantae</taxon>
        <taxon>Streptophyta</taxon>
        <taxon>Embryophyta</taxon>
        <taxon>Tracheophyta</taxon>
        <taxon>Spermatophyta</taxon>
        <taxon>Magnoliopsida</taxon>
        <taxon>eudicotyledons</taxon>
        <taxon>Gunneridae</taxon>
        <taxon>Pentapetalae</taxon>
        <taxon>asterids</taxon>
        <taxon>campanulids</taxon>
        <taxon>Asterales</taxon>
        <taxon>Asteraceae</taxon>
        <taxon>Asteroideae</taxon>
        <taxon>Heliantheae alliance</taxon>
        <taxon>Heliantheae</taxon>
        <taxon>Ambrosia</taxon>
    </lineage>
</organism>
<feature type="domain" description="Glycosyl hydrolase family 32 N-terminal" evidence="5">
    <location>
        <begin position="36"/>
        <end position="352"/>
    </location>
</feature>
<dbReference type="Gene3D" id="2.60.120.560">
    <property type="entry name" value="Exo-inulinase, domain 1"/>
    <property type="match status" value="1"/>
</dbReference>
<keyword evidence="2 4" id="KW-0378">Hydrolase</keyword>
<evidence type="ECO:0000259" key="5">
    <source>
        <dbReference type="Pfam" id="PF00251"/>
    </source>
</evidence>
<comment type="similarity">
    <text evidence="1 4">Belongs to the glycosyl hydrolase 32 family.</text>
</comment>
<dbReference type="SUPFAM" id="SSF49899">
    <property type="entry name" value="Concanavalin A-like lectins/glucanases"/>
    <property type="match status" value="1"/>
</dbReference>
<keyword evidence="3 4" id="KW-0326">Glycosidase</keyword>
<gene>
    <name evidence="7" type="ORF">M8C21_020380</name>
</gene>
<name>A0AAD5BVZ2_AMBAR</name>
<dbReference type="PANTHER" id="PTHR31953">
    <property type="entry name" value="BETA-FRUCTOFURANOSIDASE, INSOLUBLE ISOENZYME CWINV1-RELATED"/>
    <property type="match status" value="1"/>
</dbReference>
<dbReference type="InterPro" id="IPR050551">
    <property type="entry name" value="Fructan_Metab_Enzymes"/>
</dbReference>
<dbReference type="InterPro" id="IPR013320">
    <property type="entry name" value="ConA-like_dom_sf"/>
</dbReference>
<evidence type="ECO:0000256" key="1">
    <source>
        <dbReference type="ARBA" id="ARBA00009902"/>
    </source>
</evidence>
<feature type="domain" description="Glycosyl hydrolase family 32 C-terminal" evidence="6">
    <location>
        <begin position="355"/>
        <end position="547"/>
    </location>
</feature>
<dbReference type="Pfam" id="PF00251">
    <property type="entry name" value="Glyco_hydro_32N"/>
    <property type="match status" value="1"/>
</dbReference>
<evidence type="ECO:0000313" key="7">
    <source>
        <dbReference type="EMBL" id="KAI7729473.1"/>
    </source>
</evidence>
<sequence>MLNDFKGGVMAFHKVSKHLQQISAFQVLEDHKTSYHFQPKQHWINAPMYYKGLYHLFYQHNPKGSVWGNIVWAHSVSKDLVNWTPLDLAIEPTKPFDKFGCWSGSATILPDNKPVILYTGMTKETPEPSYQVQNYAVPENYSDPYLTKWIKPDNNPIIKPTIENVSSFRDPTTAWKVNDQWEITIGSKVNMLGISYLYRSKDFINWTLVDHPLHQKENEGMWECPDFYPVSAKGEKGLDTTIIDGDIKHVFKVSLDLTRYDYYTIGTYDTKQDKFVPDEGMVDSWARLRYDWGNFYASKSFFDPTKNRRIIWGWANETSTEEENVKKGWAGIMLIPRTVWLDPSGKQLLQWPVVELETLRDNKVQLTKKELKKGDTIEVARISAAQADVDVVFKFSDLDRAEEYDTKWDKKFPPETLAKNICQFMGTTKQGGIGPFGLLTLTSKDFSEYTPVFFRVFKSPNTKHKVLMCSGAMPPSYGGFVDVDLAENKISLRSLIDHSVVESFAAGGKTVITSRVYPTLAGGDKAHLHVFNNGTETIIVERLDAWSMKKPNMN</sequence>
<dbReference type="CDD" id="cd18624">
    <property type="entry name" value="GH32_Fruct1-like"/>
    <property type="match status" value="1"/>
</dbReference>
<evidence type="ECO:0000259" key="6">
    <source>
        <dbReference type="Pfam" id="PF08244"/>
    </source>
</evidence>
<evidence type="ECO:0000256" key="2">
    <source>
        <dbReference type="ARBA" id="ARBA00022801"/>
    </source>
</evidence>
<dbReference type="InterPro" id="IPR013148">
    <property type="entry name" value="Glyco_hydro_32_N"/>
</dbReference>
<dbReference type="InterPro" id="IPR023296">
    <property type="entry name" value="Glyco_hydro_beta-prop_sf"/>
</dbReference>
<dbReference type="Pfam" id="PF08244">
    <property type="entry name" value="Glyco_hydro_32C"/>
    <property type="match status" value="1"/>
</dbReference>
<accession>A0AAD5BVZ2</accession>
<dbReference type="GO" id="GO:0005975">
    <property type="term" value="P:carbohydrate metabolic process"/>
    <property type="evidence" value="ECO:0007669"/>
    <property type="project" value="InterPro"/>
</dbReference>
<reference evidence="7" key="1">
    <citation type="submission" date="2022-06" db="EMBL/GenBank/DDBJ databases">
        <title>Uncovering the hologenomic basis of an extraordinary plant invasion.</title>
        <authorList>
            <person name="Bieker V.C."/>
            <person name="Martin M.D."/>
            <person name="Gilbert T."/>
            <person name="Hodgins K."/>
            <person name="Battlay P."/>
            <person name="Petersen B."/>
            <person name="Wilson J."/>
        </authorList>
    </citation>
    <scope>NUCLEOTIDE SEQUENCE</scope>
    <source>
        <strain evidence="7">AA19_3_7</strain>
        <tissue evidence="7">Leaf</tissue>
    </source>
</reference>
<dbReference type="SUPFAM" id="SSF75005">
    <property type="entry name" value="Arabinanase/levansucrase/invertase"/>
    <property type="match status" value="1"/>
</dbReference>
<evidence type="ECO:0000256" key="4">
    <source>
        <dbReference type="RuleBase" id="RU362110"/>
    </source>
</evidence>
<dbReference type="Gene3D" id="2.115.10.20">
    <property type="entry name" value="Glycosyl hydrolase domain, family 43"/>
    <property type="match status" value="1"/>
</dbReference>
<evidence type="ECO:0000313" key="8">
    <source>
        <dbReference type="Proteomes" id="UP001206925"/>
    </source>
</evidence>
<protein>
    <submittedName>
        <fullName evidence="7">Uncharacterized protein</fullName>
    </submittedName>
</protein>
<keyword evidence="8" id="KW-1185">Reference proteome</keyword>
<evidence type="ECO:0000256" key="3">
    <source>
        <dbReference type="ARBA" id="ARBA00023295"/>
    </source>
</evidence>